<keyword evidence="3" id="KW-1185">Reference proteome</keyword>
<gene>
    <name evidence="2" type="ORF">SAMN04515674_1239</name>
</gene>
<dbReference type="PANTHER" id="PTHR33993">
    <property type="entry name" value="GLYOXALASE-RELATED"/>
    <property type="match status" value="1"/>
</dbReference>
<dbReference type="Pfam" id="PF00903">
    <property type="entry name" value="Glyoxalase"/>
    <property type="match status" value="1"/>
</dbReference>
<dbReference type="InterPro" id="IPR004360">
    <property type="entry name" value="Glyas_Fos-R_dOase_dom"/>
</dbReference>
<dbReference type="InterPro" id="IPR037523">
    <property type="entry name" value="VOC_core"/>
</dbReference>
<proteinExistence type="predicted"/>
<name>A0A1I5YZL2_9BACT</name>
<evidence type="ECO:0000259" key="1">
    <source>
        <dbReference type="PROSITE" id="PS51819"/>
    </source>
</evidence>
<dbReference type="RefSeq" id="WP_092019781.1">
    <property type="nucleotide sequence ID" value="NZ_FOXH01000023.1"/>
</dbReference>
<dbReference type="AlphaFoldDB" id="A0A1I5YZL2"/>
<protein>
    <recommendedName>
        <fullName evidence="1">VOC domain-containing protein</fullName>
    </recommendedName>
</protein>
<organism evidence="2 3">
    <name type="scientific">Pseudarcicella hirudinis</name>
    <dbReference type="NCBI Taxonomy" id="1079859"/>
    <lineage>
        <taxon>Bacteria</taxon>
        <taxon>Pseudomonadati</taxon>
        <taxon>Bacteroidota</taxon>
        <taxon>Cytophagia</taxon>
        <taxon>Cytophagales</taxon>
        <taxon>Flectobacillaceae</taxon>
        <taxon>Pseudarcicella</taxon>
    </lineage>
</organism>
<dbReference type="InterPro" id="IPR052164">
    <property type="entry name" value="Anthracycline_SecMetBiosynth"/>
</dbReference>
<evidence type="ECO:0000313" key="2">
    <source>
        <dbReference type="EMBL" id="SFQ49708.1"/>
    </source>
</evidence>
<dbReference type="InterPro" id="IPR029068">
    <property type="entry name" value="Glyas_Bleomycin-R_OHBP_Dase"/>
</dbReference>
<dbReference type="SUPFAM" id="SSF54593">
    <property type="entry name" value="Glyoxalase/Bleomycin resistance protein/Dihydroxybiphenyl dioxygenase"/>
    <property type="match status" value="1"/>
</dbReference>
<reference evidence="2 3" key="1">
    <citation type="submission" date="2016-10" db="EMBL/GenBank/DDBJ databases">
        <authorList>
            <person name="de Groot N.N."/>
        </authorList>
    </citation>
    <scope>NUCLEOTIDE SEQUENCE [LARGE SCALE GENOMIC DNA]</scope>
    <source>
        <strain evidence="3">E92,LMG 26720,CCM 7988</strain>
    </source>
</reference>
<dbReference type="PROSITE" id="PS51819">
    <property type="entry name" value="VOC"/>
    <property type="match status" value="1"/>
</dbReference>
<dbReference type="OrthoDB" id="9799428at2"/>
<dbReference type="STRING" id="1079859.SAMN04515674_1239"/>
<dbReference type="EMBL" id="FOXH01000023">
    <property type="protein sequence ID" value="SFQ49708.1"/>
    <property type="molecule type" value="Genomic_DNA"/>
</dbReference>
<accession>A0A1I5YZL2</accession>
<sequence length="127" mass="14809">MKRVKAIGGIFFKSKDPESIGKWYQQHLGIPVESWGGTQFEWRESDQPEKKNVTVWSPFKADTQYFEPSDKPFMINYIVEDLHSLLNVLREEGVKVFDEINESEYGKFGWILDPDGNKIELWEPPVA</sequence>
<evidence type="ECO:0000313" key="3">
    <source>
        <dbReference type="Proteomes" id="UP000199306"/>
    </source>
</evidence>
<dbReference type="PANTHER" id="PTHR33993:SF5">
    <property type="entry name" value="GLYOXALASE"/>
    <property type="match status" value="1"/>
</dbReference>
<dbReference type="Gene3D" id="3.10.180.10">
    <property type="entry name" value="2,3-Dihydroxybiphenyl 1,2-Dioxygenase, domain 1"/>
    <property type="match status" value="1"/>
</dbReference>
<feature type="domain" description="VOC" evidence="1">
    <location>
        <begin position="6"/>
        <end position="124"/>
    </location>
</feature>
<dbReference type="Proteomes" id="UP000199306">
    <property type="component" value="Unassembled WGS sequence"/>
</dbReference>